<dbReference type="InterPro" id="IPR015943">
    <property type="entry name" value="WD40/YVTN_repeat-like_dom_sf"/>
</dbReference>
<evidence type="ECO:0008006" key="3">
    <source>
        <dbReference type="Google" id="ProtNLM"/>
    </source>
</evidence>
<gene>
    <name evidence="1" type="ORF">ACFO0C_12475</name>
</gene>
<proteinExistence type="predicted"/>
<dbReference type="SUPFAM" id="SSF75011">
    <property type="entry name" value="3-carboxy-cis,cis-mucoante lactonizing enzyme"/>
    <property type="match status" value="1"/>
</dbReference>
<keyword evidence="2" id="KW-1185">Reference proteome</keyword>
<dbReference type="RefSeq" id="WP_378066726.1">
    <property type="nucleotide sequence ID" value="NZ_JBHSBL010000012.1"/>
</dbReference>
<evidence type="ECO:0000313" key="2">
    <source>
        <dbReference type="Proteomes" id="UP001595867"/>
    </source>
</evidence>
<comment type="caution">
    <text evidence="1">The sequence shown here is derived from an EMBL/GenBank/DDBJ whole genome shotgun (WGS) entry which is preliminary data.</text>
</comment>
<sequence length="662" mass="70220">MRYSRPALAAAVLIGATAVAIGGSIGTASAASRSLALTSLADMVVDGTHDRLFISDQTAGTILATDYEGNELGRFTDLPGVRGLALSDDSNTLYAAVYGSRAIVTFSTSTLTETKRLPLGDAVHPGDVTVAGGRLWFGYDANTDYIDGNFGSVEESTGTVHLHQLETNEFYHNPPSMHSTPAAPGVLILGEEGISSGKAKAYDVSGGDEVRTATGAVHGTDNWDFAFSPDGTQLIRLGGGVWTAPISDLAFTQNLPDYLGTTLDVAADGRLALAGDTVQVYEPGSSTPEWTVDLPSGPARNGLVWEPGADRLFAVTQYWDGRVTEFNLHSITEPAPSPSPSVSTSTPVKGYPAVTVTAPQYAVAFKPLTVTGRITLVPAGTELTVSRIEPGSPTGSAGTTVGTVKTAADGSFSLADTPGVAGDTTYTVSHAAGEYAAASGSAQVTVYLPTPSLTLSPKNGSVYNYGTTITITAKLGATYSNRVVEIWADPWDSQPNKLLKKAAVDSKGNLSTTLKLTRNTDILAKFAGDARNNARVDSIVAYTRVTIATKVSGHVKTKKIGANKYYVFKNSAKRSRNFDVTMTRHPSRMFRVTLQQYSGGKWKTVQAQLMPADNDGSTRLFLSGKWKAGAKLRMRPDYIKRTYGENNNYPTNGTWVYLTFIK</sequence>
<dbReference type="EMBL" id="JBHSBL010000012">
    <property type="protein sequence ID" value="MFC4065748.1"/>
    <property type="molecule type" value="Genomic_DNA"/>
</dbReference>
<organism evidence="1 2">
    <name type="scientific">Actinoplanes subglobosus</name>
    <dbReference type="NCBI Taxonomy" id="1547892"/>
    <lineage>
        <taxon>Bacteria</taxon>
        <taxon>Bacillati</taxon>
        <taxon>Actinomycetota</taxon>
        <taxon>Actinomycetes</taxon>
        <taxon>Micromonosporales</taxon>
        <taxon>Micromonosporaceae</taxon>
        <taxon>Actinoplanes</taxon>
    </lineage>
</organism>
<name>A0ABV8INF1_9ACTN</name>
<protein>
    <recommendedName>
        <fullName evidence="3">Ig-like domain repeat protein</fullName>
    </recommendedName>
</protein>
<evidence type="ECO:0000313" key="1">
    <source>
        <dbReference type="EMBL" id="MFC4065748.1"/>
    </source>
</evidence>
<reference evidence="2" key="1">
    <citation type="journal article" date="2019" name="Int. J. Syst. Evol. Microbiol.">
        <title>The Global Catalogue of Microorganisms (GCM) 10K type strain sequencing project: providing services to taxonomists for standard genome sequencing and annotation.</title>
        <authorList>
            <consortium name="The Broad Institute Genomics Platform"/>
            <consortium name="The Broad Institute Genome Sequencing Center for Infectious Disease"/>
            <person name="Wu L."/>
            <person name="Ma J."/>
        </authorList>
    </citation>
    <scope>NUCLEOTIDE SEQUENCE [LARGE SCALE GENOMIC DNA]</scope>
    <source>
        <strain evidence="2">TBRC 5832</strain>
    </source>
</reference>
<dbReference type="Proteomes" id="UP001595867">
    <property type="component" value="Unassembled WGS sequence"/>
</dbReference>
<accession>A0ABV8INF1</accession>
<dbReference type="Gene3D" id="2.130.10.10">
    <property type="entry name" value="YVTN repeat-like/Quinoprotein amine dehydrogenase"/>
    <property type="match status" value="2"/>
</dbReference>